<proteinExistence type="predicted"/>
<evidence type="ECO:0000313" key="1">
    <source>
        <dbReference type="EMBL" id="MBX53324.1"/>
    </source>
</evidence>
<name>A0A2P2PF10_RHIMU</name>
<sequence length="31" mass="3891">MNCALRYGSYFDILWYFFFFPQVSDWNHLLP</sequence>
<organism evidence="1">
    <name type="scientific">Rhizophora mucronata</name>
    <name type="common">Asiatic mangrove</name>
    <dbReference type="NCBI Taxonomy" id="61149"/>
    <lineage>
        <taxon>Eukaryota</taxon>
        <taxon>Viridiplantae</taxon>
        <taxon>Streptophyta</taxon>
        <taxon>Embryophyta</taxon>
        <taxon>Tracheophyta</taxon>
        <taxon>Spermatophyta</taxon>
        <taxon>Magnoliopsida</taxon>
        <taxon>eudicotyledons</taxon>
        <taxon>Gunneridae</taxon>
        <taxon>Pentapetalae</taxon>
        <taxon>rosids</taxon>
        <taxon>fabids</taxon>
        <taxon>Malpighiales</taxon>
        <taxon>Rhizophoraceae</taxon>
        <taxon>Rhizophora</taxon>
    </lineage>
</organism>
<dbReference type="EMBL" id="GGEC01072840">
    <property type="protein sequence ID" value="MBX53324.1"/>
    <property type="molecule type" value="Transcribed_RNA"/>
</dbReference>
<accession>A0A2P2PF10</accession>
<protein>
    <submittedName>
        <fullName evidence="1">Uncharacterized protein</fullName>
    </submittedName>
</protein>
<reference evidence="1" key="1">
    <citation type="submission" date="2018-02" db="EMBL/GenBank/DDBJ databases">
        <title>Rhizophora mucronata_Transcriptome.</title>
        <authorList>
            <person name="Meera S.P."/>
            <person name="Sreeshan A."/>
            <person name="Augustine A."/>
        </authorList>
    </citation>
    <scope>NUCLEOTIDE SEQUENCE</scope>
    <source>
        <tissue evidence="1">Leaf</tissue>
    </source>
</reference>
<dbReference type="AlphaFoldDB" id="A0A2P2PF10"/>